<dbReference type="Gene3D" id="3.90.1720.10">
    <property type="entry name" value="endopeptidase domain like (from Nostoc punctiforme)"/>
    <property type="match status" value="1"/>
</dbReference>
<proteinExistence type="inferred from homology"/>
<sequence>MAFVAQSVKIVLFQKDYFVRSRRVSSNIRLLTRNGLHYLPVKDVLEILEYDILRSNKTSFSITDGSELITLPRNGSLVRREATTFRIDPVVWFQKCRFLSLRSINRIFNVDTILNLKAKRVCIRQPGRMFITLAGDTLRSLSRLLNTTTVRLKAVNRNLREPIPSGTKVIIPMIPFDPMDTARPSSRSRAKIKQEPELAPAIIKLGSSLRGTPYKFGAAPYPASKRFDCSSYLQYIFGKNGVRLPRTSRTQARRGRSLTRSEIEPGDLIFFRRDRYSDNRVGHVGMDIGNGKMLNTYKSPPGVTVTTWRRPYWLNRYITAREIL</sequence>
<organism evidence="6 7">
    <name type="scientific">Paenibacillus darwinianus</name>
    <dbReference type="NCBI Taxonomy" id="1380763"/>
    <lineage>
        <taxon>Bacteria</taxon>
        <taxon>Bacillati</taxon>
        <taxon>Bacillota</taxon>
        <taxon>Bacilli</taxon>
        <taxon>Bacillales</taxon>
        <taxon>Paenibacillaceae</taxon>
        <taxon>Paenibacillus</taxon>
    </lineage>
</organism>
<keyword evidence="3 6" id="KW-0378">Hydrolase</keyword>
<comment type="caution">
    <text evidence="6">The sequence shown here is derived from an EMBL/GenBank/DDBJ whole genome shotgun (WGS) entry which is preliminary data.</text>
</comment>
<dbReference type="PANTHER" id="PTHR47053">
    <property type="entry name" value="MUREIN DD-ENDOPEPTIDASE MEPH-RELATED"/>
    <property type="match status" value="1"/>
</dbReference>
<name>A0A9W5S1V1_9BACL</name>
<dbReference type="SUPFAM" id="SSF54001">
    <property type="entry name" value="Cysteine proteinases"/>
    <property type="match status" value="1"/>
</dbReference>
<dbReference type="Proteomes" id="UP000053750">
    <property type="component" value="Unassembled WGS sequence"/>
</dbReference>
<dbReference type="InterPro" id="IPR000064">
    <property type="entry name" value="NLP_P60_dom"/>
</dbReference>
<gene>
    <name evidence="6" type="ORF">BG53_01255</name>
</gene>
<dbReference type="PANTHER" id="PTHR47053:SF1">
    <property type="entry name" value="MUREIN DD-ENDOPEPTIDASE MEPH-RELATED"/>
    <property type="match status" value="1"/>
</dbReference>
<dbReference type="AlphaFoldDB" id="A0A9W5S1V1"/>
<dbReference type="GO" id="GO:0006508">
    <property type="term" value="P:proteolysis"/>
    <property type="evidence" value="ECO:0007669"/>
    <property type="project" value="UniProtKB-KW"/>
</dbReference>
<evidence type="ECO:0000313" key="6">
    <source>
        <dbReference type="EMBL" id="EXX88809.1"/>
    </source>
</evidence>
<evidence type="ECO:0000313" key="7">
    <source>
        <dbReference type="Proteomes" id="UP000053750"/>
    </source>
</evidence>
<reference evidence="6 7" key="1">
    <citation type="submission" date="2014-02" db="EMBL/GenBank/DDBJ databases">
        <title>Genome sequence of Paenibacillus darwinianus reveals adaptive mechanisms for survival in Antarctic soils.</title>
        <authorList>
            <person name="Dsouza M."/>
            <person name="Taylor M.W."/>
            <person name="Turner S.J."/>
            <person name="Aislabie J."/>
        </authorList>
    </citation>
    <scope>NUCLEOTIDE SEQUENCE [LARGE SCALE GENOMIC DNA]</scope>
    <source>
        <strain evidence="6 7">CE1</strain>
    </source>
</reference>
<evidence type="ECO:0000256" key="1">
    <source>
        <dbReference type="ARBA" id="ARBA00007074"/>
    </source>
</evidence>
<feature type="domain" description="NlpC/P60" evidence="5">
    <location>
        <begin position="196"/>
        <end position="324"/>
    </location>
</feature>
<dbReference type="PROSITE" id="PS51935">
    <property type="entry name" value="NLPC_P60"/>
    <property type="match status" value="1"/>
</dbReference>
<evidence type="ECO:0000259" key="5">
    <source>
        <dbReference type="PROSITE" id="PS51935"/>
    </source>
</evidence>
<keyword evidence="7" id="KW-1185">Reference proteome</keyword>
<evidence type="ECO:0000256" key="4">
    <source>
        <dbReference type="ARBA" id="ARBA00022807"/>
    </source>
</evidence>
<dbReference type="OrthoDB" id="9813118at2"/>
<dbReference type="RefSeq" id="WP_036579817.1">
    <property type="nucleotide sequence ID" value="NZ_KK082134.1"/>
</dbReference>
<evidence type="ECO:0000256" key="3">
    <source>
        <dbReference type="ARBA" id="ARBA00022801"/>
    </source>
</evidence>
<keyword evidence="2" id="KW-0645">Protease</keyword>
<dbReference type="EMBL" id="JFHU01000115">
    <property type="protein sequence ID" value="EXX88809.1"/>
    <property type="molecule type" value="Genomic_DNA"/>
</dbReference>
<dbReference type="InterPro" id="IPR038765">
    <property type="entry name" value="Papain-like_cys_pep_sf"/>
</dbReference>
<keyword evidence="4" id="KW-0788">Thiol protease</keyword>
<comment type="similarity">
    <text evidence="1">Belongs to the peptidase C40 family.</text>
</comment>
<evidence type="ECO:0000256" key="2">
    <source>
        <dbReference type="ARBA" id="ARBA00022670"/>
    </source>
</evidence>
<dbReference type="Pfam" id="PF00877">
    <property type="entry name" value="NLPC_P60"/>
    <property type="match status" value="1"/>
</dbReference>
<dbReference type="GO" id="GO:0008234">
    <property type="term" value="F:cysteine-type peptidase activity"/>
    <property type="evidence" value="ECO:0007669"/>
    <property type="project" value="UniProtKB-KW"/>
</dbReference>
<protein>
    <submittedName>
        <fullName evidence="6">Hydrolase</fullName>
    </submittedName>
</protein>
<dbReference type="InterPro" id="IPR051202">
    <property type="entry name" value="Peptidase_C40"/>
</dbReference>
<accession>A0A9W5S1V1</accession>